<feature type="compositionally biased region" description="Acidic residues" evidence="1">
    <location>
        <begin position="109"/>
        <end position="124"/>
    </location>
</feature>
<gene>
    <name evidence="2" type="ORF">GcM1_141008</name>
</gene>
<dbReference type="AlphaFoldDB" id="A0A420JBL5"/>
<sequence length="137" mass="15673">MNVADGTSARLTHYSQFEIGVLGRWRKNEAFVRPFSEKDSAEVHLLLGLPWLHTVCAKIWIKELIIEIGDPEIREGFVKIQGPIFVESSEHKLVLCPKKNRREFYVDLGSEESESNSDSEEESSDYGNLSELFEEGR</sequence>
<feature type="region of interest" description="Disordered" evidence="1">
    <location>
        <begin position="107"/>
        <end position="137"/>
    </location>
</feature>
<evidence type="ECO:0000313" key="2">
    <source>
        <dbReference type="EMBL" id="RKF84194.1"/>
    </source>
</evidence>
<organism evidence="2 3">
    <name type="scientific">Golovinomyces cichoracearum</name>
    <dbReference type="NCBI Taxonomy" id="62708"/>
    <lineage>
        <taxon>Eukaryota</taxon>
        <taxon>Fungi</taxon>
        <taxon>Dikarya</taxon>
        <taxon>Ascomycota</taxon>
        <taxon>Pezizomycotina</taxon>
        <taxon>Leotiomycetes</taxon>
        <taxon>Erysiphales</taxon>
        <taxon>Erysiphaceae</taxon>
        <taxon>Golovinomyces</taxon>
    </lineage>
</organism>
<evidence type="ECO:0000256" key="1">
    <source>
        <dbReference type="SAM" id="MobiDB-lite"/>
    </source>
</evidence>
<protein>
    <submittedName>
        <fullName evidence="2">Uncharacterized protein</fullName>
    </submittedName>
</protein>
<dbReference type="Proteomes" id="UP000285326">
    <property type="component" value="Unassembled WGS sequence"/>
</dbReference>
<reference evidence="2 3" key="1">
    <citation type="journal article" date="2018" name="BMC Genomics">
        <title>Comparative genome analyses reveal sequence features reflecting distinct modes of host-adaptation between dicot and monocot powdery mildew.</title>
        <authorList>
            <person name="Wu Y."/>
            <person name="Ma X."/>
            <person name="Pan Z."/>
            <person name="Kale S.D."/>
            <person name="Song Y."/>
            <person name="King H."/>
            <person name="Zhang Q."/>
            <person name="Presley C."/>
            <person name="Deng X."/>
            <person name="Wei C.I."/>
            <person name="Xiao S."/>
        </authorList>
    </citation>
    <scope>NUCLEOTIDE SEQUENCE [LARGE SCALE GENOMIC DNA]</scope>
    <source>
        <strain evidence="2">UMSG1</strain>
    </source>
</reference>
<comment type="caution">
    <text evidence="2">The sequence shown here is derived from an EMBL/GenBank/DDBJ whole genome shotgun (WGS) entry which is preliminary data.</text>
</comment>
<evidence type="ECO:0000313" key="3">
    <source>
        <dbReference type="Proteomes" id="UP000285326"/>
    </source>
</evidence>
<name>A0A420JBL5_9PEZI</name>
<proteinExistence type="predicted"/>
<accession>A0A420JBL5</accession>
<dbReference type="EMBL" id="MCBS01014150">
    <property type="protein sequence ID" value="RKF84194.1"/>
    <property type="molecule type" value="Genomic_DNA"/>
</dbReference>